<dbReference type="GO" id="GO:0015271">
    <property type="term" value="F:outward rectifier potassium channel activity"/>
    <property type="evidence" value="ECO:0007669"/>
    <property type="project" value="TreeGrafter"/>
</dbReference>
<dbReference type="EMBL" id="UZAM01006633">
    <property type="protein sequence ID" value="VDO92238.1"/>
    <property type="molecule type" value="Genomic_DNA"/>
</dbReference>
<evidence type="ECO:0000256" key="1">
    <source>
        <dbReference type="ARBA" id="ARBA00004141"/>
    </source>
</evidence>
<evidence type="ECO:0000256" key="4">
    <source>
        <dbReference type="ARBA" id="ARBA00023136"/>
    </source>
</evidence>
<organism evidence="8">
    <name type="scientific">Soboliphyme baturini</name>
    <dbReference type="NCBI Taxonomy" id="241478"/>
    <lineage>
        <taxon>Eukaryota</taxon>
        <taxon>Metazoa</taxon>
        <taxon>Ecdysozoa</taxon>
        <taxon>Nematoda</taxon>
        <taxon>Enoplea</taxon>
        <taxon>Dorylaimia</taxon>
        <taxon>Dioctophymatida</taxon>
        <taxon>Dioctophymatoidea</taxon>
        <taxon>Soboliphymatidae</taxon>
        <taxon>Soboliphyme</taxon>
    </lineage>
</organism>
<evidence type="ECO:0000313" key="8">
    <source>
        <dbReference type="WBParaSite" id="SBAD_0000084201-mRNA-1"/>
    </source>
</evidence>
<dbReference type="GO" id="GO:0030322">
    <property type="term" value="P:stabilization of membrane potential"/>
    <property type="evidence" value="ECO:0007669"/>
    <property type="project" value="TreeGrafter"/>
</dbReference>
<evidence type="ECO:0000256" key="5">
    <source>
        <dbReference type="SAM" id="Phobius"/>
    </source>
</evidence>
<keyword evidence="2 5" id="KW-0812">Transmembrane</keyword>
<dbReference type="Gene3D" id="1.10.287.70">
    <property type="match status" value="1"/>
</dbReference>
<keyword evidence="4 5" id="KW-0472">Membrane</keyword>
<dbReference type="Proteomes" id="UP000270296">
    <property type="component" value="Unassembled WGS sequence"/>
</dbReference>
<dbReference type="GO" id="GO:0005886">
    <property type="term" value="C:plasma membrane"/>
    <property type="evidence" value="ECO:0007669"/>
    <property type="project" value="TreeGrafter"/>
</dbReference>
<gene>
    <name evidence="6" type="ORF">SBAD_LOCUS819</name>
</gene>
<name>A0A183IB25_9BILA</name>
<dbReference type="PANTHER" id="PTHR11003:SF335">
    <property type="entry name" value="POTASSIUM CHANNEL DOMAIN-CONTAINING PROTEIN"/>
    <property type="match status" value="1"/>
</dbReference>
<evidence type="ECO:0000256" key="3">
    <source>
        <dbReference type="ARBA" id="ARBA00022989"/>
    </source>
</evidence>
<protein>
    <submittedName>
        <fullName evidence="8">Ion_trans_2 domain-containing protein</fullName>
    </submittedName>
</protein>
<keyword evidence="3 5" id="KW-1133">Transmembrane helix</keyword>
<dbReference type="SUPFAM" id="SSF81324">
    <property type="entry name" value="Voltage-gated potassium channels"/>
    <property type="match status" value="1"/>
</dbReference>
<proteinExistence type="predicted"/>
<keyword evidence="7" id="KW-1185">Reference proteome</keyword>
<reference evidence="6 7" key="2">
    <citation type="submission" date="2018-11" db="EMBL/GenBank/DDBJ databases">
        <authorList>
            <consortium name="Pathogen Informatics"/>
        </authorList>
    </citation>
    <scope>NUCLEOTIDE SEQUENCE [LARGE SCALE GENOMIC DNA]</scope>
</reference>
<evidence type="ECO:0000313" key="6">
    <source>
        <dbReference type="EMBL" id="VDO92238.1"/>
    </source>
</evidence>
<evidence type="ECO:0000313" key="7">
    <source>
        <dbReference type="Proteomes" id="UP000270296"/>
    </source>
</evidence>
<dbReference type="OrthoDB" id="297496at2759"/>
<comment type="subcellular location">
    <subcellularLocation>
        <location evidence="1">Membrane</location>
        <topology evidence="1">Multi-pass membrane protein</topology>
    </subcellularLocation>
</comment>
<feature type="transmembrane region" description="Helical" evidence="5">
    <location>
        <begin position="86"/>
        <end position="106"/>
    </location>
</feature>
<sequence>MFVPATAIRAYQSNDAPPMSVLVSEDECADRGGESPRSRRQRKAMNDIHSPKYVLVGARTCASHFKIKKLLRHLSPFYERFGIRHIIPIAILIAYSLFGAAIMQVVERQHETEQLQLRQRRLKEVQNEAVQRLARILLSRRYEKDTKIRLSRKLILWYEQNLQGPLPRGGEITWDMWGALFYVGTIYTTIGKEVAVR</sequence>
<dbReference type="InterPro" id="IPR003280">
    <property type="entry name" value="2pore_dom_K_chnl"/>
</dbReference>
<reference evidence="8" key="1">
    <citation type="submission" date="2016-06" db="UniProtKB">
        <authorList>
            <consortium name="WormBaseParasite"/>
        </authorList>
    </citation>
    <scope>IDENTIFICATION</scope>
</reference>
<dbReference type="PANTHER" id="PTHR11003">
    <property type="entry name" value="POTASSIUM CHANNEL, SUBFAMILY K"/>
    <property type="match status" value="1"/>
</dbReference>
<dbReference type="WBParaSite" id="SBAD_0000084201-mRNA-1">
    <property type="protein sequence ID" value="SBAD_0000084201-mRNA-1"/>
    <property type="gene ID" value="SBAD_0000084201"/>
</dbReference>
<accession>A0A183IB25</accession>
<dbReference type="GO" id="GO:0022841">
    <property type="term" value="F:potassium ion leak channel activity"/>
    <property type="evidence" value="ECO:0007669"/>
    <property type="project" value="TreeGrafter"/>
</dbReference>
<dbReference type="AlphaFoldDB" id="A0A183IB25"/>
<evidence type="ECO:0000256" key="2">
    <source>
        <dbReference type="ARBA" id="ARBA00022692"/>
    </source>
</evidence>